<feature type="transmembrane region" description="Helical" evidence="6">
    <location>
        <begin position="142"/>
        <end position="165"/>
    </location>
</feature>
<keyword evidence="4 6" id="KW-1133">Transmembrane helix</keyword>
<comment type="subcellular location">
    <subcellularLocation>
        <location evidence="1">Membrane</location>
        <topology evidence="1">Multi-pass membrane protein</topology>
    </subcellularLocation>
</comment>
<dbReference type="InterPro" id="IPR020846">
    <property type="entry name" value="MFS_dom"/>
</dbReference>
<evidence type="ECO:0000313" key="9">
    <source>
        <dbReference type="Proteomes" id="UP000242180"/>
    </source>
</evidence>
<evidence type="ECO:0000256" key="4">
    <source>
        <dbReference type="ARBA" id="ARBA00022989"/>
    </source>
</evidence>
<feature type="transmembrane region" description="Helical" evidence="6">
    <location>
        <begin position="20"/>
        <end position="39"/>
    </location>
</feature>
<keyword evidence="2" id="KW-0813">Transport</keyword>
<comment type="caution">
    <text evidence="8">The sequence shown here is derived from an EMBL/GenBank/DDBJ whole genome shotgun (WGS) entry which is preliminary data.</text>
</comment>
<dbReference type="Gene3D" id="1.20.1250.20">
    <property type="entry name" value="MFS general substrate transporter like domains"/>
    <property type="match status" value="2"/>
</dbReference>
<protein>
    <submittedName>
        <fullName evidence="8">Major facilitator superfamily domain-containing protein</fullName>
    </submittedName>
</protein>
<reference evidence="8 9" key="1">
    <citation type="submission" date="2016-07" db="EMBL/GenBank/DDBJ databases">
        <title>Pervasive Adenine N6-methylation of Active Genes in Fungi.</title>
        <authorList>
            <consortium name="DOE Joint Genome Institute"/>
            <person name="Mondo S.J."/>
            <person name="Dannebaum R.O."/>
            <person name="Kuo R.C."/>
            <person name="Labutti K."/>
            <person name="Haridas S."/>
            <person name="Kuo A."/>
            <person name="Salamov A."/>
            <person name="Ahrendt S.R."/>
            <person name="Lipzen A."/>
            <person name="Sullivan W."/>
            <person name="Andreopoulos W.B."/>
            <person name="Clum A."/>
            <person name="Lindquist E."/>
            <person name="Daum C."/>
            <person name="Ramamoorthy G.K."/>
            <person name="Gryganskyi A."/>
            <person name="Culley D."/>
            <person name="Magnuson J.K."/>
            <person name="James T.Y."/>
            <person name="O'Malley M.A."/>
            <person name="Stajich J.E."/>
            <person name="Spatafora J.W."/>
            <person name="Visel A."/>
            <person name="Grigoriev I.V."/>
        </authorList>
    </citation>
    <scope>NUCLEOTIDE SEQUENCE [LARGE SCALE GENOMIC DNA]</scope>
    <source>
        <strain evidence="8 9">NRRL 2496</strain>
    </source>
</reference>
<dbReference type="GO" id="GO:0022857">
    <property type="term" value="F:transmembrane transporter activity"/>
    <property type="evidence" value="ECO:0007669"/>
    <property type="project" value="InterPro"/>
</dbReference>
<dbReference type="Pfam" id="PF07690">
    <property type="entry name" value="MFS_1"/>
    <property type="match status" value="1"/>
</dbReference>
<dbReference type="Proteomes" id="UP000242180">
    <property type="component" value="Unassembled WGS sequence"/>
</dbReference>
<keyword evidence="9" id="KW-1185">Reference proteome</keyword>
<evidence type="ECO:0000256" key="1">
    <source>
        <dbReference type="ARBA" id="ARBA00004141"/>
    </source>
</evidence>
<feature type="transmembrane region" description="Helical" evidence="6">
    <location>
        <begin position="249"/>
        <end position="269"/>
    </location>
</feature>
<dbReference type="AlphaFoldDB" id="A0A1X2HRD7"/>
<dbReference type="EMBL" id="MCGN01000001">
    <property type="protein sequence ID" value="ORZ02146.1"/>
    <property type="molecule type" value="Genomic_DNA"/>
</dbReference>
<proteinExistence type="predicted"/>
<dbReference type="PANTHER" id="PTHR43791:SF36">
    <property type="entry name" value="TRANSPORTER, PUTATIVE (AFU_ORTHOLOGUE AFUA_6G08340)-RELATED"/>
    <property type="match status" value="1"/>
</dbReference>
<feature type="transmembrane region" description="Helical" evidence="6">
    <location>
        <begin position="276"/>
        <end position="297"/>
    </location>
</feature>
<keyword evidence="3 6" id="KW-0812">Transmembrane</keyword>
<dbReference type="OrthoDB" id="6730379at2759"/>
<organism evidence="8 9">
    <name type="scientific">Syncephalastrum racemosum</name>
    <name type="common">Filamentous fungus</name>
    <dbReference type="NCBI Taxonomy" id="13706"/>
    <lineage>
        <taxon>Eukaryota</taxon>
        <taxon>Fungi</taxon>
        <taxon>Fungi incertae sedis</taxon>
        <taxon>Mucoromycota</taxon>
        <taxon>Mucoromycotina</taxon>
        <taxon>Mucoromycetes</taxon>
        <taxon>Mucorales</taxon>
        <taxon>Syncephalastraceae</taxon>
        <taxon>Syncephalastrum</taxon>
    </lineage>
</organism>
<dbReference type="STRING" id="13706.A0A1X2HRD7"/>
<feature type="transmembrane region" description="Helical" evidence="6">
    <location>
        <begin position="363"/>
        <end position="384"/>
    </location>
</feature>
<keyword evidence="5 6" id="KW-0472">Membrane</keyword>
<evidence type="ECO:0000256" key="6">
    <source>
        <dbReference type="SAM" id="Phobius"/>
    </source>
</evidence>
<feature type="transmembrane region" description="Helical" evidence="6">
    <location>
        <begin position="76"/>
        <end position="100"/>
    </location>
</feature>
<dbReference type="InterPro" id="IPR011701">
    <property type="entry name" value="MFS"/>
</dbReference>
<dbReference type="PANTHER" id="PTHR43791">
    <property type="entry name" value="PERMEASE-RELATED"/>
    <property type="match status" value="1"/>
</dbReference>
<dbReference type="FunCoup" id="A0A1X2HRD7">
    <property type="interactions" value="81"/>
</dbReference>
<name>A0A1X2HRD7_SYNRA</name>
<dbReference type="InParanoid" id="A0A1X2HRD7"/>
<sequence length="432" mass="48765">MISFTAVLGIYEDTGITQNQFGWIGSIMFIGQIVFQILNNYLMPILPTSKYLGVTVCAWGVILACTSLAMTFPVLLVLRLILGFAEGLGWPLCYNLIACLYRRREHVVRIGWFQNAVNISATVSGLISYGIGHMDGIAGLRAWRWCMIIPGIFSFLWGLVVLVFCPDHAKSRWFTLKPEEIVIVDDRLRDNAVVIERKMIWWQIFEGLRDPRLYAYFFLAVFVNLPTSSINVFRAQIISQMGFTDLDSLLLSMPLSVVNFITTSLAMYLSYRFGEIAFVGVFTSTVALLGSLLLAVLPMNGSRLAGLYLTNNIGGQVLVQTYITTNVSGVTKKALYTNVNMLGYSIGSFVGPLLVRGENAPRYLPALITFMVTQVLAALLFLSLRWSYKRENEKRQDYLNAHPNEAFEQNEKATEYEDDMTDKQNVRFIYKL</sequence>
<dbReference type="PROSITE" id="PS50850">
    <property type="entry name" value="MFS"/>
    <property type="match status" value="1"/>
</dbReference>
<feature type="transmembrane region" description="Helical" evidence="6">
    <location>
        <begin position="112"/>
        <end position="130"/>
    </location>
</feature>
<dbReference type="GO" id="GO:0016020">
    <property type="term" value="C:membrane"/>
    <property type="evidence" value="ECO:0007669"/>
    <property type="project" value="UniProtKB-SubCell"/>
</dbReference>
<gene>
    <name evidence="8" type="ORF">BCR43DRAFT_620</name>
</gene>
<evidence type="ECO:0000256" key="2">
    <source>
        <dbReference type="ARBA" id="ARBA00022448"/>
    </source>
</evidence>
<evidence type="ECO:0000259" key="7">
    <source>
        <dbReference type="PROSITE" id="PS50850"/>
    </source>
</evidence>
<evidence type="ECO:0000256" key="5">
    <source>
        <dbReference type="ARBA" id="ARBA00023136"/>
    </source>
</evidence>
<dbReference type="SUPFAM" id="SSF103473">
    <property type="entry name" value="MFS general substrate transporter"/>
    <property type="match status" value="1"/>
</dbReference>
<evidence type="ECO:0000313" key="8">
    <source>
        <dbReference type="EMBL" id="ORZ02146.1"/>
    </source>
</evidence>
<dbReference type="InterPro" id="IPR036259">
    <property type="entry name" value="MFS_trans_sf"/>
</dbReference>
<feature type="transmembrane region" description="Helical" evidence="6">
    <location>
        <begin position="51"/>
        <end position="70"/>
    </location>
</feature>
<accession>A0A1X2HRD7</accession>
<feature type="transmembrane region" description="Helical" evidence="6">
    <location>
        <begin position="213"/>
        <end position="237"/>
    </location>
</feature>
<feature type="domain" description="Major facilitator superfamily (MFS) profile" evidence="7">
    <location>
        <begin position="1"/>
        <end position="389"/>
    </location>
</feature>
<evidence type="ECO:0000256" key="3">
    <source>
        <dbReference type="ARBA" id="ARBA00022692"/>
    </source>
</evidence>